<dbReference type="SUPFAM" id="SSF54523">
    <property type="entry name" value="Pili subunits"/>
    <property type="match status" value="1"/>
</dbReference>
<evidence type="ECO:0000256" key="1">
    <source>
        <dbReference type="SAM" id="Phobius"/>
    </source>
</evidence>
<name>A0ABT3T5J4_9GAMM</name>
<keyword evidence="1" id="KW-0812">Transmembrane</keyword>
<dbReference type="EMBL" id="SHNO01000001">
    <property type="protein sequence ID" value="MCX2977563.1"/>
    <property type="molecule type" value="Genomic_DNA"/>
</dbReference>
<dbReference type="NCBIfam" id="TIGR02532">
    <property type="entry name" value="IV_pilin_GFxxxE"/>
    <property type="match status" value="1"/>
</dbReference>
<accession>A0ABT3T5J4</accession>
<dbReference type="RefSeq" id="WP_279249277.1">
    <property type="nucleotide sequence ID" value="NZ_SHNO01000001.1"/>
</dbReference>
<keyword evidence="3" id="KW-1185">Reference proteome</keyword>
<protein>
    <submittedName>
        <fullName evidence="2">Prepilin-type N-terminal cleavage/methylation domain-containing protein</fullName>
    </submittedName>
</protein>
<keyword evidence="1" id="KW-1133">Transmembrane helix</keyword>
<proteinExistence type="predicted"/>
<comment type="caution">
    <text evidence="2">The sequence shown here is derived from an EMBL/GenBank/DDBJ whole genome shotgun (WGS) entry which is preliminary data.</text>
</comment>
<evidence type="ECO:0000313" key="3">
    <source>
        <dbReference type="Proteomes" id="UP001143304"/>
    </source>
</evidence>
<dbReference type="Proteomes" id="UP001143304">
    <property type="component" value="Unassembled WGS sequence"/>
</dbReference>
<organism evidence="2 3">
    <name type="scientific">Candidatus Marimicrobium litorale</name>
    <dbReference type="NCBI Taxonomy" id="2518991"/>
    <lineage>
        <taxon>Bacteria</taxon>
        <taxon>Pseudomonadati</taxon>
        <taxon>Pseudomonadota</taxon>
        <taxon>Gammaproteobacteria</taxon>
        <taxon>Cellvibrionales</taxon>
        <taxon>Halieaceae</taxon>
        <taxon>Marimicrobium</taxon>
    </lineage>
</organism>
<dbReference type="InterPro" id="IPR012902">
    <property type="entry name" value="N_methyl_site"/>
</dbReference>
<dbReference type="InterPro" id="IPR045584">
    <property type="entry name" value="Pilin-like"/>
</dbReference>
<evidence type="ECO:0000313" key="2">
    <source>
        <dbReference type="EMBL" id="MCX2977563.1"/>
    </source>
</evidence>
<dbReference type="Gene3D" id="3.30.700.10">
    <property type="entry name" value="Glycoprotein, Type 4 Pilin"/>
    <property type="match status" value="1"/>
</dbReference>
<sequence length="158" mass="17238">MPAALCRDRFFTSDGGFTVLELLVVISIVGMLLAVSVPASSRFYESMQYRQAIQDVVSLLAGARHRAISTGKAQDVMFDTEYKRVTLNQDVRQLPESFTVLVSAASELGGQSQAVIRFYPEGGSSGGDVELARPDKSGVRISVDWLVGRVTQQPYAFN</sequence>
<gene>
    <name evidence="2" type="ORF">EYC82_09380</name>
</gene>
<feature type="transmembrane region" description="Helical" evidence="1">
    <location>
        <begin position="20"/>
        <end position="40"/>
    </location>
</feature>
<keyword evidence="1" id="KW-0472">Membrane</keyword>
<reference evidence="2" key="1">
    <citation type="submission" date="2019-02" db="EMBL/GenBank/DDBJ databases">
        <authorList>
            <person name="Li S.-H."/>
        </authorList>
    </citation>
    <scope>NUCLEOTIDE SEQUENCE</scope>
    <source>
        <strain evidence="2">IMCC11814</strain>
    </source>
</reference>